<name>X1MSE6_9ZZZZ</name>
<sequence length="46" mass="4952">EATLMTYRGSELEADDCLGLNRLARTAQALFISSSLSSASSFKLII</sequence>
<proteinExistence type="predicted"/>
<gene>
    <name evidence="1" type="ORF">S06H3_40065</name>
</gene>
<evidence type="ECO:0000313" key="1">
    <source>
        <dbReference type="EMBL" id="GAI34577.1"/>
    </source>
</evidence>
<reference evidence="1" key="1">
    <citation type="journal article" date="2014" name="Front. Microbiol.">
        <title>High frequency of phylogenetically diverse reductive dehalogenase-homologous genes in deep subseafloor sedimentary metagenomes.</title>
        <authorList>
            <person name="Kawai M."/>
            <person name="Futagami T."/>
            <person name="Toyoda A."/>
            <person name="Takaki Y."/>
            <person name="Nishi S."/>
            <person name="Hori S."/>
            <person name="Arai W."/>
            <person name="Tsubouchi T."/>
            <person name="Morono Y."/>
            <person name="Uchiyama I."/>
            <person name="Ito T."/>
            <person name="Fujiyama A."/>
            <person name="Inagaki F."/>
            <person name="Takami H."/>
        </authorList>
    </citation>
    <scope>NUCLEOTIDE SEQUENCE</scope>
    <source>
        <strain evidence="1">Expedition CK06-06</strain>
    </source>
</reference>
<organism evidence="1">
    <name type="scientific">marine sediment metagenome</name>
    <dbReference type="NCBI Taxonomy" id="412755"/>
    <lineage>
        <taxon>unclassified sequences</taxon>
        <taxon>metagenomes</taxon>
        <taxon>ecological metagenomes</taxon>
    </lineage>
</organism>
<comment type="caution">
    <text evidence="1">The sequence shown here is derived from an EMBL/GenBank/DDBJ whole genome shotgun (WGS) entry which is preliminary data.</text>
</comment>
<feature type="non-terminal residue" evidence="1">
    <location>
        <position position="1"/>
    </location>
</feature>
<protein>
    <submittedName>
        <fullName evidence="1">Uncharacterized protein</fullName>
    </submittedName>
</protein>
<dbReference type="EMBL" id="BARV01024559">
    <property type="protein sequence ID" value="GAI34577.1"/>
    <property type="molecule type" value="Genomic_DNA"/>
</dbReference>
<accession>X1MSE6</accession>
<dbReference type="AlphaFoldDB" id="X1MSE6"/>